<dbReference type="HOGENOM" id="CLU_1947466_0_0_0"/>
<evidence type="ECO:0008006" key="4">
    <source>
        <dbReference type="Google" id="ProtNLM"/>
    </source>
</evidence>
<dbReference type="eggNOG" id="ENOG5034A4H">
    <property type="taxonomic scope" value="Bacteria"/>
</dbReference>
<evidence type="ECO:0000256" key="1">
    <source>
        <dbReference type="SAM" id="MobiDB-lite"/>
    </source>
</evidence>
<name>B9L0G2_THERP</name>
<gene>
    <name evidence="2" type="ordered locus">trd_1656</name>
</gene>
<dbReference type="KEGG" id="tro:trd_1656"/>
<dbReference type="EMBL" id="CP001275">
    <property type="protein sequence ID" value="ACM04756.1"/>
    <property type="molecule type" value="Genomic_DNA"/>
</dbReference>
<organism evidence="2 3">
    <name type="scientific">Thermomicrobium roseum (strain ATCC 27502 / DSM 5159 / P-2)</name>
    <dbReference type="NCBI Taxonomy" id="309801"/>
    <lineage>
        <taxon>Bacteria</taxon>
        <taxon>Pseudomonadati</taxon>
        <taxon>Thermomicrobiota</taxon>
        <taxon>Thermomicrobia</taxon>
        <taxon>Thermomicrobiales</taxon>
        <taxon>Thermomicrobiaceae</taxon>
        <taxon>Thermomicrobium</taxon>
    </lineage>
</organism>
<dbReference type="RefSeq" id="WP_015922600.1">
    <property type="nucleotide sequence ID" value="NC_011959.1"/>
</dbReference>
<dbReference type="STRING" id="309801.trd_1656"/>
<evidence type="ECO:0000313" key="2">
    <source>
        <dbReference type="EMBL" id="ACM04756.1"/>
    </source>
</evidence>
<accession>B9L0G2</accession>
<dbReference type="OrthoDB" id="164083at2"/>
<dbReference type="Proteomes" id="UP000000447">
    <property type="component" value="Chromosome"/>
</dbReference>
<protein>
    <recommendedName>
        <fullName evidence="4">PRC-barrel domain-containing protein</fullName>
    </recommendedName>
</protein>
<evidence type="ECO:0000313" key="3">
    <source>
        <dbReference type="Proteomes" id="UP000000447"/>
    </source>
</evidence>
<feature type="region of interest" description="Disordered" evidence="1">
    <location>
        <begin position="41"/>
        <end position="75"/>
    </location>
</feature>
<dbReference type="AlphaFoldDB" id="B9L0G2"/>
<reference evidence="2 3" key="1">
    <citation type="journal article" date="2009" name="PLoS ONE">
        <title>Complete genome sequence of the aerobic CO-oxidizing thermophile Thermomicrobium roseum.</title>
        <authorList>
            <person name="Wu D."/>
            <person name="Raymond J."/>
            <person name="Wu M."/>
            <person name="Chatterji S."/>
            <person name="Ren Q."/>
            <person name="Graham J.E."/>
            <person name="Bryant D.A."/>
            <person name="Robb F."/>
            <person name="Colman A."/>
            <person name="Tallon L.J."/>
            <person name="Badger J.H."/>
            <person name="Madupu R."/>
            <person name="Ward N.L."/>
            <person name="Eisen J.A."/>
        </authorList>
    </citation>
    <scope>NUCLEOTIDE SEQUENCE [LARGE SCALE GENOMIC DNA]</scope>
    <source>
        <strain evidence="3">ATCC 27502 / DSM 5159 / P-2</strain>
    </source>
</reference>
<sequence length="136" mass="14762">MTFDARDIRVGMDVFTSDGVYLGTVRRVEFGPLEVRPRSVFSTEGSRVSGERLGPQPTGPLGNPGPITQSARQAYASAPDDAVPLGAGTFLVGRLPIPLGWRRIPVRDVQVVSLERVVLARSAAELGFRVPRRRAH</sequence>
<keyword evidence="3" id="KW-1185">Reference proteome</keyword>
<proteinExistence type="predicted"/>